<name>A0ABW4X4X2_9BACT</name>
<dbReference type="EMBL" id="JBHUHV010000058">
    <property type="protein sequence ID" value="MFD2069147.1"/>
    <property type="molecule type" value="Genomic_DNA"/>
</dbReference>
<dbReference type="RefSeq" id="WP_229957334.1">
    <property type="nucleotide sequence ID" value="NZ_JAJJWI010000001.1"/>
</dbReference>
<feature type="signal peptide" evidence="1">
    <location>
        <begin position="1"/>
        <end position="18"/>
    </location>
</feature>
<comment type="caution">
    <text evidence="2">The sequence shown here is derived from an EMBL/GenBank/DDBJ whole genome shotgun (WGS) entry which is preliminary data.</text>
</comment>
<dbReference type="PROSITE" id="PS51257">
    <property type="entry name" value="PROKAR_LIPOPROTEIN"/>
    <property type="match status" value="1"/>
</dbReference>
<feature type="chain" id="PRO_5046991250" evidence="1">
    <location>
        <begin position="19"/>
        <end position="161"/>
    </location>
</feature>
<protein>
    <submittedName>
        <fullName evidence="2">Lipoprotein</fullName>
    </submittedName>
</protein>
<dbReference type="Proteomes" id="UP001597369">
    <property type="component" value="Unassembled WGS sequence"/>
</dbReference>
<reference evidence="3" key="1">
    <citation type="journal article" date="2019" name="Int. J. Syst. Evol. Microbiol.">
        <title>The Global Catalogue of Microorganisms (GCM) 10K type strain sequencing project: providing services to taxonomists for standard genome sequencing and annotation.</title>
        <authorList>
            <consortium name="The Broad Institute Genomics Platform"/>
            <consortium name="The Broad Institute Genome Sequencing Center for Infectious Disease"/>
            <person name="Wu L."/>
            <person name="Ma J."/>
        </authorList>
    </citation>
    <scope>NUCLEOTIDE SEQUENCE [LARGE SCALE GENOMIC DNA]</scope>
    <source>
        <strain evidence="3">JCM 16545</strain>
    </source>
</reference>
<keyword evidence="2" id="KW-0449">Lipoprotein</keyword>
<evidence type="ECO:0000313" key="2">
    <source>
        <dbReference type="EMBL" id="MFD2069147.1"/>
    </source>
</evidence>
<gene>
    <name evidence="2" type="ORF">ACFSKU_19850</name>
</gene>
<keyword evidence="1" id="KW-0732">Signal</keyword>
<evidence type="ECO:0000313" key="3">
    <source>
        <dbReference type="Proteomes" id="UP001597369"/>
    </source>
</evidence>
<organism evidence="2 3">
    <name type="scientific">Pontibacter silvestris</name>
    <dbReference type="NCBI Taxonomy" id="2305183"/>
    <lineage>
        <taxon>Bacteria</taxon>
        <taxon>Pseudomonadati</taxon>
        <taxon>Bacteroidota</taxon>
        <taxon>Cytophagia</taxon>
        <taxon>Cytophagales</taxon>
        <taxon>Hymenobacteraceae</taxon>
        <taxon>Pontibacter</taxon>
    </lineage>
</organism>
<proteinExistence type="predicted"/>
<accession>A0ABW4X4X2</accession>
<keyword evidence="3" id="KW-1185">Reference proteome</keyword>
<sequence>MKKLLFPLLILLILSACIDEEPEPITKMDLVVTKENKLSSGSITAESKMAIIHVWQADNREFDVDASPDIQLGYAYDKESNSFQTMNYGAVGKRMNERIKPGRYFIYVLLPKSSAEGSLAYSYTYFDIKEGETASLSKTFSYDVASGAFEAWEKTSVLQPK</sequence>
<evidence type="ECO:0000256" key="1">
    <source>
        <dbReference type="SAM" id="SignalP"/>
    </source>
</evidence>